<comment type="subcellular location">
    <subcellularLocation>
        <location evidence="1 11">Cell outer membrane</location>
        <topology evidence="1 11">Multi-pass membrane protein</topology>
    </subcellularLocation>
</comment>
<evidence type="ECO:0000256" key="7">
    <source>
        <dbReference type="ARBA" id="ARBA00023077"/>
    </source>
</evidence>
<feature type="domain" description="TonB-dependent receptor-like beta-barrel" evidence="14">
    <location>
        <begin position="180"/>
        <end position="592"/>
    </location>
</feature>
<evidence type="ECO:0000256" key="11">
    <source>
        <dbReference type="PROSITE-ProRule" id="PRU01360"/>
    </source>
</evidence>
<keyword evidence="6 13" id="KW-0732">Signal</keyword>
<evidence type="ECO:0000313" key="17">
    <source>
        <dbReference type="Proteomes" id="UP001595548"/>
    </source>
</evidence>
<keyword evidence="7 12" id="KW-0798">TonB box</keyword>
<dbReference type="RefSeq" id="WP_382415050.1">
    <property type="nucleotide sequence ID" value="NZ_AP031500.1"/>
</dbReference>
<feature type="signal peptide" evidence="13">
    <location>
        <begin position="1"/>
        <end position="20"/>
    </location>
</feature>
<dbReference type="SUPFAM" id="SSF56935">
    <property type="entry name" value="Porins"/>
    <property type="match status" value="1"/>
</dbReference>
<dbReference type="Pfam" id="PF00593">
    <property type="entry name" value="TonB_dep_Rec_b-barrel"/>
    <property type="match status" value="1"/>
</dbReference>
<dbReference type="InterPro" id="IPR039426">
    <property type="entry name" value="TonB-dep_rcpt-like"/>
</dbReference>
<keyword evidence="17" id="KW-1185">Reference proteome</keyword>
<organism evidence="16 17">
    <name type="scientific">Gilvimarinus japonicus</name>
    <dbReference type="NCBI Taxonomy" id="1796469"/>
    <lineage>
        <taxon>Bacteria</taxon>
        <taxon>Pseudomonadati</taxon>
        <taxon>Pseudomonadota</taxon>
        <taxon>Gammaproteobacteria</taxon>
        <taxon>Cellvibrionales</taxon>
        <taxon>Cellvibrionaceae</taxon>
        <taxon>Gilvimarinus</taxon>
    </lineage>
</organism>
<evidence type="ECO:0000256" key="6">
    <source>
        <dbReference type="ARBA" id="ARBA00022729"/>
    </source>
</evidence>
<dbReference type="CDD" id="cd01347">
    <property type="entry name" value="ligand_gated_channel"/>
    <property type="match status" value="1"/>
</dbReference>
<dbReference type="Gene3D" id="2.40.170.20">
    <property type="entry name" value="TonB-dependent receptor, beta-barrel domain"/>
    <property type="match status" value="1"/>
</dbReference>
<evidence type="ECO:0000256" key="12">
    <source>
        <dbReference type="RuleBase" id="RU003357"/>
    </source>
</evidence>
<evidence type="ECO:0000256" key="5">
    <source>
        <dbReference type="ARBA" id="ARBA00022692"/>
    </source>
</evidence>
<evidence type="ECO:0000256" key="8">
    <source>
        <dbReference type="ARBA" id="ARBA00023136"/>
    </source>
</evidence>
<protein>
    <submittedName>
        <fullName evidence="16">TonB-dependent receptor plug domain-containing protein</fullName>
    </submittedName>
</protein>
<dbReference type="EMBL" id="JBHRTL010000006">
    <property type="protein sequence ID" value="MFC3154664.1"/>
    <property type="molecule type" value="Genomic_DNA"/>
</dbReference>
<dbReference type="InterPro" id="IPR036942">
    <property type="entry name" value="Beta-barrel_TonB_sf"/>
</dbReference>
<evidence type="ECO:0000256" key="1">
    <source>
        <dbReference type="ARBA" id="ARBA00004571"/>
    </source>
</evidence>
<dbReference type="InterPro" id="IPR037066">
    <property type="entry name" value="Plug_dom_sf"/>
</dbReference>
<dbReference type="PANTHER" id="PTHR30069">
    <property type="entry name" value="TONB-DEPENDENT OUTER MEMBRANE RECEPTOR"/>
    <property type="match status" value="1"/>
</dbReference>
<evidence type="ECO:0000256" key="9">
    <source>
        <dbReference type="ARBA" id="ARBA00023170"/>
    </source>
</evidence>
<evidence type="ECO:0000256" key="10">
    <source>
        <dbReference type="ARBA" id="ARBA00023237"/>
    </source>
</evidence>
<evidence type="ECO:0000256" key="13">
    <source>
        <dbReference type="SAM" id="SignalP"/>
    </source>
</evidence>
<feature type="domain" description="TonB-dependent receptor plug" evidence="15">
    <location>
        <begin position="50"/>
        <end position="156"/>
    </location>
</feature>
<evidence type="ECO:0000256" key="3">
    <source>
        <dbReference type="ARBA" id="ARBA00022448"/>
    </source>
</evidence>
<evidence type="ECO:0000256" key="4">
    <source>
        <dbReference type="ARBA" id="ARBA00022452"/>
    </source>
</evidence>
<feature type="chain" id="PRO_5047066919" evidence="13">
    <location>
        <begin position="21"/>
        <end position="618"/>
    </location>
</feature>
<dbReference type="InterPro" id="IPR000531">
    <property type="entry name" value="Beta-barrel_TonB"/>
</dbReference>
<reference evidence="17" key="1">
    <citation type="journal article" date="2019" name="Int. J. Syst. Evol. Microbiol.">
        <title>The Global Catalogue of Microorganisms (GCM) 10K type strain sequencing project: providing services to taxonomists for standard genome sequencing and annotation.</title>
        <authorList>
            <consortium name="The Broad Institute Genomics Platform"/>
            <consortium name="The Broad Institute Genome Sequencing Center for Infectious Disease"/>
            <person name="Wu L."/>
            <person name="Ma J."/>
        </authorList>
    </citation>
    <scope>NUCLEOTIDE SEQUENCE [LARGE SCALE GENOMIC DNA]</scope>
    <source>
        <strain evidence="17">KCTC 52141</strain>
    </source>
</reference>
<sequence>MNKTILAAAIASAASAPVWAQTDSQNTTNSNLLPSLETIVVVSSRQDMPLREVATSVAVMDEPQIKARGFTALADVLRTMPSVSVTNSGGMGKASAIRVRGESGYRTLVRIDGIDVTDPTGTQATSQIQHILSTNVGKVELLRGPQGMMYGADAGGVLNITTRRVQQGNQVNLAAEGGSYGSQRYNASVGGANNSVDYYVSAAYAETDGFNTSLYDTVAQDDDGYENTTLHGRVGWNISDSLRLEAVARDTDATSEFDQCSLDYGCEPDMVGDFDQTNTRVSLIHSTAIFNNELAYSNTDVARKNYAAGEVSYDTEGDIQKLEWIGHTTLSDTHTVAYGLEQREDTVRDMSRDQWGAYVEYQGNYDDRFYLTAGVRRDDNDDFGEYDSYRVSGAYVIDAVSSGTLKLKTSYGTGFRAPSLYEIDYNHSQNNPTLAPLAPEESEGFDIGLEYFANSGLHLEAVLFDQTIDREIGFDLVGYTGYIQGSGESQSEGIELIVDAPLGDLLVLNANYTYTDASDNGDSPRARQPKDMVNLGFTYRPMDALTASLNARWARGTVDSTGKPINDYQVLDASVRYRISPALTFYVRGENLTDEDYVEVPGYRTAGASGYAGVEVTF</sequence>
<dbReference type="Gene3D" id="2.170.130.10">
    <property type="entry name" value="TonB-dependent receptor, plug domain"/>
    <property type="match status" value="1"/>
</dbReference>
<keyword evidence="8 11" id="KW-0472">Membrane</keyword>
<dbReference type="PANTHER" id="PTHR30069:SF29">
    <property type="entry name" value="HEMOGLOBIN AND HEMOGLOBIN-HAPTOGLOBIN-BINDING PROTEIN 1-RELATED"/>
    <property type="match status" value="1"/>
</dbReference>
<keyword evidence="5 11" id="KW-0812">Transmembrane</keyword>
<gene>
    <name evidence="16" type="ORF">ACFOEB_05560</name>
</gene>
<keyword evidence="9 16" id="KW-0675">Receptor</keyword>
<keyword evidence="4 11" id="KW-1134">Transmembrane beta strand</keyword>
<accession>A0ABV7HLB0</accession>
<evidence type="ECO:0000259" key="14">
    <source>
        <dbReference type="Pfam" id="PF00593"/>
    </source>
</evidence>
<dbReference type="Pfam" id="PF07715">
    <property type="entry name" value="Plug"/>
    <property type="match status" value="1"/>
</dbReference>
<keyword evidence="10 11" id="KW-0998">Cell outer membrane</keyword>
<dbReference type="Proteomes" id="UP001595548">
    <property type="component" value="Unassembled WGS sequence"/>
</dbReference>
<evidence type="ECO:0000259" key="15">
    <source>
        <dbReference type="Pfam" id="PF07715"/>
    </source>
</evidence>
<proteinExistence type="inferred from homology"/>
<keyword evidence="3 11" id="KW-0813">Transport</keyword>
<dbReference type="PROSITE" id="PS52016">
    <property type="entry name" value="TONB_DEPENDENT_REC_3"/>
    <property type="match status" value="1"/>
</dbReference>
<evidence type="ECO:0000256" key="2">
    <source>
        <dbReference type="ARBA" id="ARBA00008143"/>
    </source>
</evidence>
<evidence type="ECO:0000313" key="16">
    <source>
        <dbReference type="EMBL" id="MFC3154664.1"/>
    </source>
</evidence>
<comment type="similarity">
    <text evidence="2">Belongs to the TonB-dependent receptor family. Hemoglobin/haptoglobin binding protein subfamily.</text>
</comment>
<comment type="caution">
    <text evidence="16">The sequence shown here is derived from an EMBL/GenBank/DDBJ whole genome shotgun (WGS) entry which is preliminary data.</text>
</comment>
<name>A0ABV7HLB0_9GAMM</name>
<dbReference type="InterPro" id="IPR012910">
    <property type="entry name" value="Plug_dom"/>
</dbReference>